<keyword evidence="7" id="KW-0464">Manganese</keyword>
<feature type="binding site" evidence="7">
    <location>
        <position position="246"/>
    </location>
    <ligand>
        <name>Mn(2+)</name>
        <dbReference type="ChEBI" id="CHEBI:29035"/>
        <label>2</label>
    </ligand>
</feature>
<dbReference type="CDD" id="cd00433">
    <property type="entry name" value="Peptidase_M17"/>
    <property type="match status" value="1"/>
</dbReference>
<gene>
    <name evidence="7" type="primary">pepA</name>
    <name evidence="9" type="ORF">A3B49_02690</name>
</gene>
<keyword evidence="5 7" id="KW-0645">Protease</keyword>
<dbReference type="EC" id="3.4.11.1" evidence="7"/>
<evidence type="ECO:0000256" key="5">
    <source>
        <dbReference type="ARBA" id="ARBA00022670"/>
    </source>
</evidence>
<accession>A0A1F5MK98</accession>
<comment type="catalytic activity">
    <reaction evidence="1 7">
        <text>Release of an N-terminal amino acid, Xaa-|-Yaa-, in which Xaa is preferably Leu, but may be other amino acids including Pro although not Arg or Lys, and Yaa may be Pro. Amino acid amides and methyl esters are also readily hydrolyzed, but rates on arylamides are exceedingly low.</text>
        <dbReference type="EC" id="3.4.11.1"/>
    </reaction>
</comment>
<dbReference type="Proteomes" id="UP000178017">
    <property type="component" value="Unassembled WGS sequence"/>
</dbReference>
<dbReference type="PANTHER" id="PTHR11963:SF23">
    <property type="entry name" value="CYTOSOL AMINOPEPTIDASE"/>
    <property type="match status" value="1"/>
</dbReference>
<evidence type="ECO:0000256" key="2">
    <source>
        <dbReference type="ARBA" id="ARBA00000967"/>
    </source>
</evidence>
<comment type="similarity">
    <text evidence="3 7">Belongs to the peptidase M17 family.</text>
</comment>
<feature type="binding site" evidence="7">
    <location>
        <position position="330"/>
    </location>
    <ligand>
        <name>Mn(2+)</name>
        <dbReference type="ChEBI" id="CHEBI:29035"/>
        <label>2</label>
    </ligand>
</feature>
<dbReference type="GO" id="GO:0005737">
    <property type="term" value="C:cytoplasm"/>
    <property type="evidence" value="ECO:0007669"/>
    <property type="project" value="UniProtKB-SubCell"/>
</dbReference>
<feature type="binding site" evidence="7">
    <location>
        <position position="269"/>
    </location>
    <ligand>
        <name>Mn(2+)</name>
        <dbReference type="ChEBI" id="CHEBI:29035"/>
        <label>2</label>
    </ligand>
</feature>
<keyword evidence="7" id="KW-0479">Metal-binding</keyword>
<dbReference type="PANTHER" id="PTHR11963">
    <property type="entry name" value="LEUCINE AMINOPEPTIDASE-RELATED"/>
    <property type="match status" value="1"/>
</dbReference>
<sequence>MKVQLVTEGQTQGVVVLGVYQDQKPDFKDTSLIKFIHDNPQFGKTNETQLLYSGNQSYLLVGLGNKDEVDFEIIQNWAGSSARFLLNKVKEMTFIIPEVNGISESSVIEAVVIGTQLAEFNLSSQYKSETKPHVLKSAYLLVNQSSREHSERLRKGNVLAEAINLARRLGDLPPNEMTPTYFLSEAKKVARTGKLKITVFDEKQALKKGMGAFSAVANGSNEPSFVIVLEYLGDSRAKEKWGLVGKGVTFDTGGISLKPGNGMYEMKYDMSGAGSVLGAMMAISELKPKANIVGVMILTENSPSGQSFRPGDILKTYSGKTAEVLNTDAEGRLLLIDAITLAQKDYKATKLIDLATLTGAIIVALGDYYTGVFSNNQAFASQLIEAGKKVGERYWQLPMSSIFNEMIESDLADISNIGHGGSIPGAAGSITGAKFIEAGVENNIPWIHLDIAGTAWDLKTKPFKSPGATGVGIKTLLELISV</sequence>
<comment type="catalytic activity">
    <reaction evidence="2 7">
        <text>Release of an N-terminal amino acid, preferentially leucine, but not glutamic or aspartic acids.</text>
        <dbReference type="EC" id="3.4.11.10"/>
    </reaction>
</comment>
<evidence type="ECO:0000256" key="1">
    <source>
        <dbReference type="ARBA" id="ARBA00000135"/>
    </source>
</evidence>
<dbReference type="Gene3D" id="3.40.630.10">
    <property type="entry name" value="Zn peptidases"/>
    <property type="match status" value="1"/>
</dbReference>
<feature type="active site" evidence="7">
    <location>
        <position position="258"/>
    </location>
</feature>
<dbReference type="Pfam" id="PF02789">
    <property type="entry name" value="Peptidase_M17_N"/>
    <property type="match status" value="1"/>
</dbReference>
<dbReference type="PROSITE" id="PS00631">
    <property type="entry name" value="CYTOSOL_AP"/>
    <property type="match status" value="1"/>
</dbReference>
<evidence type="ECO:0000313" key="9">
    <source>
        <dbReference type="EMBL" id="OGE65739.1"/>
    </source>
</evidence>
<evidence type="ECO:0000256" key="6">
    <source>
        <dbReference type="ARBA" id="ARBA00022801"/>
    </source>
</evidence>
<feature type="binding site" evidence="7">
    <location>
        <position position="251"/>
    </location>
    <ligand>
        <name>Mn(2+)</name>
        <dbReference type="ChEBI" id="CHEBI:29035"/>
        <label>2</label>
    </ligand>
</feature>
<keyword evidence="4 7" id="KW-0031">Aminopeptidase</keyword>
<keyword evidence="7" id="KW-0963">Cytoplasm</keyword>
<evidence type="ECO:0000256" key="3">
    <source>
        <dbReference type="ARBA" id="ARBA00009528"/>
    </source>
</evidence>
<protein>
    <recommendedName>
        <fullName evidence="7">Probable cytosol aminopeptidase</fullName>
        <ecNumber evidence="7">3.4.11.1</ecNumber>
    </recommendedName>
    <alternativeName>
        <fullName evidence="7">Leucine aminopeptidase</fullName>
        <shortName evidence="7">LAP</shortName>
        <ecNumber evidence="7">3.4.11.10</ecNumber>
    </alternativeName>
    <alternativeName>
        <fullName evidence="7">Leucyl aminopeptidase</fullName>
    </alternativeName>
</protein>
<dbReference type="PRINTS" id="PR00481">
    <property type="entry name" value="LAMNOPPTDASE"/>
</dbReference>
<dbReference type="GO" id="GO:0006508">
    <property type="term" value="P:proteolysis"/>
    <property type="evidence" value="ECO:0007669"/>
    <property type="project" value="UniProtKB-KW"/>
</dbReference>
<feature type="domain" description="Cytosol aminopeptidase" evidence="8">
    <location>
        <begin position="326"/>
        <end position="333"/>
    </location>
</feature>
<dbReference type="InterPro" id="IPR008283">
    <property type="entry name" value="Peptidase_M17_N"/>
</dbReference>
<comment type="cofactor">
    <cofactor evidence="7">
        <name>Mn(2+)</name>
        <dbReference type="ChEBI" id="CHEBI:29035"/>
    </cofactor>
    <text evidence="7">Binds 2 manganese ions per subunit.</text>
</comment>
<evidence type="ECO:0000259" key="8">
    <source>
        <dbReference type="PROSITE" id="PS00631"/>
    </source>
</evidence>
<organism evidence="9 10">
    <name type="scientific">Candidatus Daviesbacteria bacterium RIFCSPLOWO2_01_FULL_40_24</name>
    <dbReference type="NCBI Taxonomy" id="1797787"/>
    <lineage>
        <taxon>Bacteria</taxon>
        <taxon>Candidatus Daviesiibacteriota</taxon>
    </lineage>
</organism>
<feature type="binding site" evidence="7">
    <location>
        <position position="330"/>
    </location>
    <ligand>
        <name>Mn(2+)</name>
        <dbReference type="ChEBI" id="CHEBI:29035"/>
        <label>1</label>
    </ligand>
</feature>
<dbReference type="GO" id="GO:0030145">
    <property type="term" value="F:manganese ion binding"/>
    <property type="evidence" value="ECO:0007669"/>
    <property type="project" value="UniProtKB-UniRule"/>
</dbReference>
<dbReference type="InterPro" id="IPR000819">
    <property type="entry name" value="Peptidase_M17_C"/>
</dbReference>
<dbReference type="Gene3D" id="3.40.220.10">
    <property type="entry name" value="Leucine Aminopeptidase, subunit E, domain 1"/>
    <property type="match status" value="1"/>
</dbReference>
<proteinExistence type="inferred from homology"/>
<feature type="binding site" evidence="7">
    <location>
        <position position="251"/>
    </location>
    <ligand>
        <name>Mn(2+)</name>
        <dbReference type="ChEBI" id="CHEBI:29035"/>
        <label>1</label>
    </ligand>
</feature>
<name>A0A1F5MK98_9BACT</name>
<keyword evidence="6 7" id="KW-0378">Hydrolase</keyword>
<evidence type="ECO:0000256" key="4">
    <source>
        <dbReference type="ARBA" id="ARBA00022438"/>
    </source>
</evidence>
<feature type="binding site" evidence="7">
    <location>
        <position position="328"/>
    </location>
    <ligand>
        <name>Mn(2+)</name>
        <dbReference type="ChEBI" id="CHEBI:29035"/>
        <label>1</label>
    </ligand>
</feature>
<dbReference type="SUPFAM" id="SSF52949">
    <property type="entry name" value="Macro domain-like"/>
    <property type="match status" value="1"/>
</dbReference>
<dbReference type="GO" id="GO:0070006">
    <property type="term" value="F:metalloaminopeptidase activity"/>
    <property type="evidence" value="ECO:0007669"/>
    <property type="project" value="InterPro"/>
</dbReference>
<dbReference type="InterPro" id="IPR011356">
    <property type="entry name" value="Leucine_aapep/pepB"/>
</dbReference>
<dbReference type="InterPro" id="IPR043472">
    <property type="entry name" value="Macro_dom-like"/>
</dbReference>
<comment type="function">
    <text evidence="7">Presumably involved in the processing and regular turnover of intracellular proteins. Catalyzes the removal of unsubstituted N-terminal amino acids from various peptides.</text>
</comment>
<dbReference type="InterPro" id="IPR023042">
    <property type="entry name" value="Peptidase_M17_leu_NH2_pept"/>
</dbReference>
<dbReference type="AlphaFoldDB" id="A0A1F5MK98"/>
<dbReference type="EMBL" id="MFDO01000009">
    <property type="protein sequence ID" value="OGE65739.1"/>
    <property type="molecule type" value="Genomic_DNA"/>
</dbReference>
<dbReference type="Pfam" id="PF00883">
    <property type="entry name" value="Peptidase_M17"/>
    <property type="match status" value="1"/>
</dbReference>
<evidence type="ECO:0000313" key="10">
    <source>
        <dbReference type="Proteomes" id="UP000178017"/>
    </source>
</evidence>
<dbReference type="EC" id="3.4.11.10" evidence="7"/>
<reference evidence="9 10" key="1">
    <citation type="journal article" date="2016" name="Nat. Commun.">
        <title>Thousands of microbial genomes shed light on interconnected biogeochemical processes in an aquifer system.</title>
        <authorList>
            <person name="Anantharaman K."/>
            <person name="Brown C.T."/>
            <person name="Hug L.A."/>
            <person name="Sharon I."/>
            <person name="Castelle C.J."/>
            <person name="Probst A.J."/>
            <person name="Thomas B.C."/>
            <person name="Singh A."/>
            <person name="Wilkins M.J."/>
            <person name="Karaoz U."/>
            <person name="Brodie E.L."/>
            <person name="Williams K.H."/>
            <person name="Hubbard S.S."/>
            <person name="Banfield J.F."/>
        </authorList>
    </citation>
    <scope>NUCLEOTIDE SEQUENCE [LARGE SCALE GENOMIC DNA]</scope>
</reference>
<dbReference type="HAMAP" id="MF_00181">
    <property type="entry name" value="Cytosol_peptidase_M17"/>
    <property type="match status" value="1"/>
</dbReference>
<comment type="subcellular location">
    <subcellularLocation>
        <location evidence="7">Cytoplasm</location>
    </subcellularLocation>
</comment>
<feature type="active site" evidence="7">
    <location>
        <position position="332"/>
    </location>
</feature>
<evidence type="ECO:0000256" key="7">
    <source>
        <dbReference type="HAMAP-Rule" id="MF_00181"/>
    </source>
</evidence>
<dbReference type="SUPFAM" id="SSF53187">
    <property type="entry name" value="Zn-dependent exopeptidases"/>
    <property type="match status" value="1"/>
</dbReference>
<comment type="caution">
    <text evidence="9">The sequence shown here is derived from an EMBL/GenBank/DDBJ whole genome shotgun (WGS) entry which is preliminary data.</text>
</comment>